<dbReference type="GO" id="GO:0005524">
    <property type="term" value="F:ATP binding"/>
    <property type="evidence" value="ECO:0007669"/>
    <property type="project" value="UniProtKB-KW"/>
</dbReference>
<keyword evidence="3 5" id="KW-0067">ATP-binding</keyword>
<dbReference type="PANTHER" id="PTHR42788:SF13">
    <property type="entry name" value="ALIPHATIC SULFONATES IMPORT ATP-BINDING PROTEIN SSUB"/>
    <property type="match status" value="1"/>
</dbReference>
<proteinExistence type="predicted"/>
<dbReference type="GO" id="GO:0016887">
    <property type="term" value="F:ATP hydrolysis activity"/>
    <property type="evidence" value="ECO:0007669"/>
    <property type="project" value="InterPro"/>
</dbReference>
<dbReference type="Gene3D" id="3.40.50.300">
    <property type="entry name" value="P-loop containing nucleotide triphosphate hydrolases"/>
    <property type="match status" value="1"/>
</dbReference>
<name>A0A011UWN9_RUMAL</name>
<keyword evidence="1" id="KW-0813">Transport</keyword>
<evidence type="ECO:0000256" key="1">
    <source>
        <dbReference type="ARBA" id="ARBA00022448"/>
    </source>
</evidence>
<dbReference type="OrthoDB" id="9801958at2"/>
<dbReference type="Pfam" id="PF00005">
    <property type="entry name" value="ABC_tran"/>
    <property type="match status" value="1"/>
</dbReference>
<gene>
    <name evidence="5" type="ORF">RASY3_13710</name>
</gene>
<dbReference type="AlphaFoldDB" id="A0A011UWN9"/>
<sequence>MSKIEFRNVSFSYEADNKAVNILDGLNFKVEEGEFACLIGPSGCGKSTLVSLLLGLQFPTKGEILINDKPVTGPDVNRGMVFQHYSLFPWLTAKKNIMFGIKEAGILKNRKEMAKRAEEYLELVGLADSADKYPHELSGGMQQRVALARAFAMDTDILLMDEPFGAIDPQKRVELQELSIELCKKRGEKKTVVFITHDIDEALVLADKVYFMEPHKIRTEVNVGLPADTPREELIRLNRYDQLRHELLDLFTEVKVRTA</sequence>
<protein>
    <submittedName>
        <fullName evidence="5">Sulfonate ABC transporter ATP-binding protein</fullName>
    </submittedName>
</protein>
<dbReference type="Proteomes" id="UP000021369">
    <property type="component" value="Unassembled WGS sequence"/>
</dbReference>
<evidence type="ECO:0000256" key="2">
    <source>
        <dbReference type="ARBA" id="ARBA00022741"/>
    </source>
</evidence>
<dbReference type="InterPro" id="IPR017871">
    <property type="entry name" value="ABC_transporter-like_CS"/>
</dbReference>
<dbReference type="PANTHER" id="PTHR42788">
    <property type="entry name" value="TAURINE IMPORT ATP-BINDING PROTEIN-RELATED"/>
    <property type="match status" value="1"/>
</dbReference>
<dbReference type="SUPFAM" id="SSF52540">
    <property type="entry name" value="P-loop containing nucleoside triphosphate hydrolases"/>
    <property type="match status" value="1"/>
</dbReference>
<evidence type="ECO:0000313" key="6">
    <source>
        <dbReference type="Proteomes" id="UP000021369"/>
    </source>
</evidence>
<reference evidence="5 6" key="1">
    <citation type="submission" date="2013-06" db="EMBL/GenBank/DDBJ databases">
        <title>Rumen cellulosomics: divergent fiber-degrading strategies revealed by comparative genome-wide analysis of six Ruminococcal strains.</title>
        <authorList>
            <person name="Dassa B."/>
            <person name="Borovok I."/>
            <person name="Lamed R."/>
            <person name="Flint H."/>
            <person name="Yeoman C.J."/>
            <person name="White B."/>
            <person name="Bayer E.A."/>
        </authorList>
    </citation>
    <scope>NUCLEOTIDE SEQUENCE [LARGE SCALE GENOMIC DNA]</scope>
    <source>
        <strain evidence="5 6">SY3</strain>
    </source>
</reference>
<dbReference type="InterPro" id="IPR050166">
    <property type="entry name" value="ABC_transporter_ATP-bind"/>
</dbReference>
<keyword evidence="2" id="KW-0547">Nucleotide-binding</keyword>
<dbReference type="PATRIC" id="fig|1341156.4.peg.3765"/>
<accession>A0A011UWN9</accession>
<dbReference type="SMART" id="SM00382">
    <property type="entry name" value="AAA"/>
    <property type="match status" value="1"/>
</dbReference>
<dbReference type="InterPro" id="IPR003593">
    <property type="entry name" value="AAA+_ATPase"/>
</dbReference>
<feature type="domain" description="ABC transporter" evidence="4">
    <location>
        <begin position="4"/>
        <end position="239"/>
    </location>
</feature>
<dbReference type="RefSeq" id="WP_037289116.1">
    <property type="nucleotide sequence ID" value="NZ_JEOB01000004.1"/>
</dbReference>
<organism evidence="5 6">
    <name type="scientific">Ruminococcus albus SY3</name>
    <dbReference type="NCBI Taxonomy" id="1341156"/>
    <lineage>
        <taxon>Bacteria</taxon>
        <taxon>Bacillati</taxon>
        <taxon>Bacillota</taxon>
        <taxon>Clostridia</taxon>
        <taxon>Eubacteriales</taxon>
        <taxon>Oscillospiraceae</taxon>
        <taxon>Ruminococcus</taxon>
    </lineage>
</organism>
<dbReference type="InterPro" id="IPR003439">
    <property type="entry name" value="ABC_transporter-like_ATP-bd"/>
</dbReference>
<dbReference type="InterPro" id="IPR027417">
    <property type="entry name" value="P-loop_NTPase"/>
</dbReference>
<dbReference type="PROSITE" id="PS50893">
    <property type="entry name" value="ABC_TRANSPORTER_2"/>
    <property type="match status" value="1"/>
</dbReference>
<evidence type="ECO:0000256" key="3">
    <source>
        <dbReference type="ARBA" id="ARBA00022840"/>
    </source>
</evidence>
<keyword evidence="6" id="KW-1185">Reference proteome</keyword>
<dbReference type="CDD" id="cd03293">
    <property type="entry name" value="ABC_NrtD_SsuB_transporters"/>
    <property type="match status" value="1"/>
</dbReference>
<evidence type="ECO:0000259" key="4">
    <source>
        <dbReference type="PROSITE" id="PS50893"/>
    </source>
</evidence>
<dbReference type="PROSITE" id="PS00211">
    <property type="entry name" value="ABC_TRANSPORTER_1"/>
    <property type="match status" value="1"/>
</dbReference>
<evidence type="ECO:0000313" key="5">
    <source>
        <dbReference type="EMBL" id="EXM37592.1"/>
    </source>
</evidence>
<dbReference type="EMBL" id="JEOB01000004">
    <property type="protein sequence ID" value="EXM37592.1"/>
    <property type="molecule type" value="Genomic_DNA"/>
</dbReference>
<comment type="caution">
    <text evidence="5">The sequence shown here is derived from an EMBL/GenBank/DDBJ whole genome shotgun (WGS) entry which is preliminary data.</text>
</comment>